<comment type="caution">
    <text evidence="1">The sequence shown here is derived from an EMBL/GenBank/DDBJ whole genome shotgun (WGS) entry which is preliminary data.</text>
</comment>
<dbReference type="EMBL" id="CAJFCW020000002">
    <property type="protein sequence ID" value="CAG9090183.1"/>
    <property type="molecule type" value="Genomic_DNA"/>
</dbReference>
<reference evidence="1" key="1">
    <citation type="submission" date="2020-09" db="EMBL/GenBank/DDBJ databases">
        <authorList>
            <person name="Kikuchi T."/>
        </authorList>
    </citation>
    <scope>NUCLEOTIDE SEQUENCE</scope>
    <source>
        <strain evidence="1">SH1</strain>
    </source>
</reference>
<dbReference type="Proteomes" id="UP000614601">
    <property type="component" value="Unassembled WGS sequence"/>
</dbReference>
<evidence type="ECO:0000313" key="2">
    <source>
        <dbReference type="Proteomes" id="UP000614601"/>
    </source>
</evidence>
<keyword evidence="2" id="KW-1185">Reference proteome</keyword>
<dbReference type="EMBL" id="CAJFDH010000002">
    <property type="protein sequence ID" value="CAD5209841.1"/>
    <property type="molecule type" value="Genomic_DNA"/>
</dbReference>
<organism evidence="1 2">
    <name type="scientific">Bursaphelenchus okinawaensis</name>
    <dbReference type="NCBI Taxonomy" id="465554"/>
    <lineage>
        <taxon>Eukaryota</taxon>
        <taxon>Metazoa</taxon>
        <taxon>Ecdysozoa</taxon>
        <taxon>Nematoda</taxon>
        <taxon>Chromadorea</taxon>
        <taxon>Rhabditida</taxon>
        <taxon>Tylenchina</taxon>
        <taxon>Tylenchomorpha</taxon>
        <taxon>Aphelenchoidea</taxon>
        <taxon>Aphelenchoididae</taxon>
        <taxon>Bursaphelenchus</taxon>
    </lineage>
</organism>
<dbReference type="AlphaFoldDB" id="A0A811K1R5"/>
<evidence type="ECO:0000313" key="1">
    <source>
        <dbReference type="EMBL" id="CAD5209841.1"/>
    </source>
</evidence>
<proteinExistence type="predicted"/>
<name>A0A811K1R5_9BILA</name>
<protein>
    <submittedName>
        <fullName evidence="1">Uncharacterized protein</fullName>
    </submittedName>
</protein>
<gene>
    <name evidence="1" type="ORF">BOKJ2_LOCUS2889</name>
</gene>
<sequence length="110" mass="12774">MLCHRREWNPKQRRLLSERERVKSSGTINIVQTIATCLGRPEAPAPPMRLFKINPSAIPVLFLQERFGHHNMAINTEYLPEFKKYSTTIRLVLKPSNLILYSSGFMSHPR</sequence>
<dbReference type="Proteomes" id="UP000783686">
    <property type="component" value="Unassembled WGS sequence"/>
</dbReference>
<accession>A0A811K1R5</accession>